<dbReference type="InterPro" id="IPR012337">
    <property type="entry name" value="RNaseH-like_sf"/>
</dbReference>
<accession>A0A9N7TV22</accession>
<feature type="region of interest" description="Disordered" evidence="1">
    <location>
        <begin position="111"/>
        <end position="161"/>
    </location>
</feature>
<gene>
    <name evidence="2" type="ORF">PLEPLA_LOCUS7165</name>
</gene>
<evidence type="ECO:0000256" key="1">
    <source>
        <dbReference type="SAM" id="MobiDB-lite"/>
    </source>
</evidence>
<feature type="compositionally biased region" description="Polar residues" evidence="1">
    <location>
        <begin position="129"/>
        <end position="139"/>
    </location>
</feature>
<organism evidence="2 3">
    <name type="scientific">Pleuronectes platessa</name>
    <name type="common">European plaice</name>
    <dbReference type="NCBI Taxonomy" id="8262"/>
    <lineage>
        <taxon>Eukaryota</taxon>
        <taxon>Metazoa</taxon>
        <taxon>Chordata</taxon>
        <taxon>Craniata</taxon>
        <taxon>Vertebrata</taxon>
        <taxon>Euteleostomi</taxon>
        <taxon>Actinopterygii</taxon>
        <taxon>Neopterygii</taxon>
        <taxon>Teleostei</taxon>
        <taxon>Neoteleostei</taxon>
        <taxon>Acanthomorphata</taxon>
        <taxon>Carangaria</taxon>
        <taxon>Pleuronectiformes</taxon>
        <taxon>Pleuronectoidei</taxon>
        <taxon>Pleuronectidae</taxon>
        <taxon>Pleuronectes</taxon>
    </lineage>
</organism>
<dbReference type="Proteomes" id="UP001153269">
    <property type="component" value="Unassembled WGS sequence"/>
</dbReference>
<reference evidence="2" key="1">
    <citation type="submission" date="2020-03" db="EMBL/GenBank/DDBJ databases">
        <authorList>
            <person name="Weist P."/>
        </authorList>
    </citation>
    <scope>NUCLEOTIDE SEQUENCE</scope>
</reference>
<sequence length="161" mass="18046">MPFKDDYTWIPCFGHNLHLAVNKAINIDRVSAALTRLYRTLSAFTRDKEDDSVLTGEMKSLVRESINQRYGNREVQLLLNTATYLDPRFKASFVALEDDMKQSLLEQVGNADDGAAIQGEKKGRDDDTSSQAGLSTQEKLNGEVLVYSKMPELSTDEDPLI</sequence>
<dbReference type="AlphaFoldDB" id="A0A9N7TV22"/>
<protein>
    <submittedName>
        <fullName evidence="2">Uncharacterized protein</fullName>
    </submittedName>
</protein>
<proteinExistence type="predicted"/>
<name>A0A9N7TV22_PLEPL</name>
<evidence type="ECO:0000313" key="2">
    <source>
        <dbReference type="EMBL" id="CAB1419334.1"/>
    </source>
</evidence>
<dbReference type="SUPFAM" id="SSF53098">
    <property type="entry name" value="Ribonuclease H-like"/>
    <property type="match status" value="1"/>
</dbReference>
<comment type="caution">
    <text evidence="2">The sequence shown here is derived from an EMBL/GenBank/DDBJ whole genome shotgun (WGS) entry which is preliminary data.</text>
</comment>
<evidence type="ECO:0000313" key="3">
    <source>
        <dbReference type="Proteomes" id="UP001153269"/>
    </source>
</evidence>
<dbReference type="EMBL" id="CADEAL010000381">
    <property type="protein sequence ID" value="CAB1419334.1"/>
    <property type="molecule type" value="Genomic_DNA"/>
</dbReference>
<keyword evidence="3" id="KW-1185">Reference proteome</keyword>